<keyword evidence="4" id="KW-0378">Hydrolase</keyword>
<reference evidence="13" key="1">
    <citation type="journal article" date="2006" name="Science">
        <title>Phytophthora genome sequences uncover evolutionary origins and mechanisms of pathogenesis.</title>
        <authorList>
            <person name="Tyler B.M."/>
            <person name="Tripathy S."/>
            <person name="Zhang X."/>
            <person name="Dehal P."/>
            <person name="Jiang R.H."/>
            <person name="Aerts A."/>
            <person name="Arredondo F.D."/>
            <person name="Baxter L."/>
            <person name="Bensasson D."/>
            <person name="Beynon J.L."/>
            <person name="Chapman J."/>
            <person name="Damasceno C.M."/>
            <person name="Dorrance A.E."/>
            <person name="Dou D."/>
            <person name="Dickerman A.W."/>
            <person name="Dubchak I.L."/>
            <person name="Garbelotto M."/>
            <person name="Gijzen M."/>
            <person name="Gordon S.G."/>
            <person name="Govers F."/>
            <person name="Grunwald N.J."/>
            <person name="Huang W."/>
            <person name="Ivors K.L."/>
            <person name="Jones R.W."/>
            <person name="Kamoun S."/>
            <person name="Krampis K."/>
            <person name="Lamour K.H."/>
            <person name="Lee M.K."/>
            <person name="McDonald W.H."/>
            <person name="Medina M."/>
            <person name="Meijer H.J."/>
            <person name="Nordberg E.K."/>
            <person name="Maclean D.J."/>
            <person name="Ospina-Giraldo M.D."/>
            <person name="Morris P.F."/>
            <person name="Phuntumart V."/>
            <person name="Putnam N.H."/>
            <person name="Rash S."/>
            <person name="Rose J.K."/>
            <person name="Sakihama Y."/>
            <person name="Salamov A.A."/>
            <person name="Savidor A."/>
            <person name="Scheuring C.F."/>
            <person name="Smith B.M."/>
            <person name="Sobral B.W."/>
            <person name="Terry A."/>
            <person name="Torto-Alalibo T.A."/>
            <person name="Win J."/>
            <person name="Xu Z."/>
            <person name="Zhang H."/>
            <person name="Grigoriev I.V."/>
            <person name="Rokhsar D.S."/>
            <person name="Boore J.L."/>
        </authorList>
    </citation>
    <scope>NUCLEOTIDE SEQUENCE [LARGE SCALE GENOMIC DNA]</scope>
    <source>
        <strain evidence="13">Pr102</strain>
    </source>
</reference>
<dbReference type="VEuPathDB" id="FungiDB:KRP22_8768"/>
<dbReference type="PROSITE" id="PS00674">
    <property type="entry name" value="AAA"/>
    <property type="match status" value="1"/>
</dbReference>
<feature type="region of interest" description="Disordered" evidence="9">
    <location>
        <begin position="837"/>
        <end position="874"/>
    </location>
</feature>
<evidence type="ECO:0000256" key="3">
    <source>
        <dbReference type="ARBA" id="ARBA00022741"/>
    </source>
</evidence>
<dbReference type="EMBL" id="DS566038">
    <property type="status" value="NOT_ANNOTATED_CDS"/>
    <property type="molecule type" value="Genomic_DNA"/>
</dbReference>
<keyword evidence="5" id="KW-0067">ATP-binding</keyword>
<organism evidence="12 13">
    <name type="scientific">Phytophthora ramorum</name>
    <name type="common">Sudden oak death agent</name>
    <dbReference type="NCBI Taxonomy" id="164328"/>
    <lineage>
        <taxon>Eukaryota</taxon>
        <taxon>Sar</taxon>
        <taxon>Stramenopiles</taxon>
        <taxon>Oomycota</taxon>
        <taxon>Peronosporomycetes</taxon>
        <taxon>Peronosporales</taxon>
        <taxon>Peronosporaceae</taxon>
        <taxon>Phytophthora</taxon>
    </lineage>
</organism>
<dbReference type="Gene3D" id="3.30.420.210">
    <property type="entry name" value="SEP domain"/>
    <property type="match status" value="1"/>
</dbReference>
<dbReference type="SUPFAM" id="SSF54585">
    <property type="entry name" value="Cdc48 domain 2-like"/>
    <property type="match status" value="1"/>
</dbReference>
<keyword evidence="13" id="KW-1185">Reference proteome</keyword>
<dbReference type="InterPro" id="IPR050168">
    <property type="entry name" value="AAA_ATPase_domain"/>
</dbReference>
<dbReference type="InParanoid" id="H3HCQ5"/>
<dbReference type="InterPro" id="IPR003960">
    <property type="entry name" value="ATPase_AAA_CS"/>
</dbReference>
<dbReference type="Gene3D" id="3.10.330.10">
    <property type="match status" value="1"/>
</dbReference>
<evidence type="ECO:0000259" key="10">
    <source>
        <dbReference type="PROSITE" id="PS50033"/>
    </source>
</evidence>
<dbReference type="Pfam" id="PF00789">
    <property type="entry name" value="UBX"/>
    <property type="match status" value="1"/>
</dbReference>
<evidence type="ECO:0000256" key="2">
    <source>
        <dbReference type="ARBA" id="ARBA00006914"/>
    </source>
</evidence>
<dbReference type="InterPro" id="IPR036241">
    <property type="entry name" value="NSFL1C_SEP_dom_sf"/>
</dbReference>
<feature type="domain" description="SEP" evidence="11">
    <location>
        <begin position="902"/>
        <end position="967"/>
    </location>
</feature>
<dbReference type="InterPro" id="IPR003593">
    <property type="entry name" value="AAA+_ATPase"/>
</dbReference>
<dbReference type="GO" id="GO:0005524">
    <property type="term" value="F:ATP binding"/>
    <property type="evidence" value="ECO:0007669"/>
    <property type="project" value="UniProtKB-KW"/>
</dbReference>
<reference evidence="12" key="2">
    <citation type="submission" date="2015-06" db="UniProtKB">
        <authorList>
            <consortium name="EnsemblProtists"/>
        </authorList>
    </citation>
    <scope>IDENTIFICATION</scope>
    <source>
        <strain evidence="12">Pr102</strain>
    </source>
</reference>
<dbReference type="SMART" id="SM00166">
    <property type="entry name" value="UBX"/>
    <property type="match status" value="1"/>
</dbReference>
<dbReference type="FunFam" id="3.10.330.10:FF:000006">
    <property type="entry name" value="Peroxisome biogenesis factor 1"/>
    <property type="match status" value="1"/>
</dbReference>
<dbReference type="VEuPathDB" id="FungiDB:KRP22_8769"/>
<keyword evidence="3" id="KW-0547">Nucleotide-binding</keyword>
<dbReference type="InterPro" id="IPR029067">
    <property type="entry name" value="CDC48_domain_2-like_sf"/>
</dbReference>
<evidence type="ECO:0000313" key="13">
    <source>
        <dbReference type="Proteomes" id="UP000005238"/>
    </source>
</evidence>
<dbReference type="SMART" id="SM00553">
    <property type="entry name" value="SEP"/>
    <property type="match status" value="1"/>
</dbReference>
<dbReference type="Pfam" id="PF08059">
    <property type="entry name" value="SEP"/>
    <property type="match status" value="1"/>
</dbReference>
<dbReference type="Pfam" id="PF09262">
    <property type="entry name" value="PEX-1N"/>
    <property type="match status" value="1"/>
</dbReference>
<dbReference type="eggNOG" id="KOG0735">
    <property type="taxonomic scope" value="Eukaryota"/>
</dbReference>
<dbReference type="CDD" id="cd01770">
    <property type="entry name" value="UBX_UBXN2"/>
    <property type="match status" value="1"/>
</dbReference>
<dbReference type="InterPro" id="IPR029071">
    <property type="entry name" value="Ubiquitin-like_domsf"/>
</dbReference>
<dbReference type="Pfam" id="PF00004">
    <property type="entry name" value="AAA"/>
    <property type="match status" value="1"/>
</dbReference>
<dbReference type="VEuPathDB" id="FungiDB:KRP23_15032"/>
<proteinExistence type="inferred from homology"/>
<dbReference type="InterPro" id="IPR001012">
    <property type="entry name" value="UBX_dom"/>
</dbReference>
<dbReference type="GO" id="GO:0043335">
    <property type="term" value="P:protein unfolding"/>
    <property type="evidence" value="ECO:0000318"/>
    <property type="project" value="GO_Central"/>
</dbReference>
<dbReference type="SUPFAM" id="SSF52540">
    <property type="entry name" value="P-loop containing nucleoside triphosphate hydrolases"/>
    <property type="match status" value="2"/>
</dbReference>
<dbReference type="STRING" id="164328.H3HCQ5"/>
<dbReference type="GO" id="GO:0016887">
    <property type="term" value="F:ATP hydrolysis activity"/>
    <property type="evidence" value="ECO:0000318"/>
    <property type="project" value="GO_Central"/>
</dbReference>
<dbReference type="InterPro" id="IPR015342">
    <property type="entry name" value="PEX1-N_C-lobe"/>
</dbReference>
<dbReference type="GO" id="GO:0005829">
    <property type="term" value="C:cytosol"/>
    <property type="evidence" value="ECO:0000318"/>
    <property type="project" value="GO_Central"/>
</dbReference>
<dbReference type="FunFam" id="3.40.50.300:FF:000149">
    <property type="entry name" value="Nuclear valosin-containing protein-like"/>
    <property type="match status" value="1"/>
</dbReference>
<dbReference type="GO" id="GO:0005778">
    <property type="term" value="C:peroxisomal membrane"/>
    <property type="evidence" value="ECO:0000318"/>
    <property type="project" value="GO_Central"/>
</dbReference>
<dbReference type="Gene3D" id="1.10.8.60">
    <property type="match status" value="2"/>
</dbReference>
<dbReference type="Proteomes" id="UP000005238">
    <property type="component" value="Unassembled WGS sequence"/>
</dbReference>
<dbReference type="SUPFAM" id="SSF54236">
    <property type="entry name" value="Ubiquitin-like"/>
    <property type="match status" value="1"/>
</dbReference>
<dbReference type="VEuPathDB" id="FungiDB:KRP23_15031"/>
<keyword evidence="6" id="KW-0472">Membrane</keyword>
<dbReference type="EnsemblProtists" id="Phyra95409">
    <property type="protein sequence ID" value="Phyra95409"/>
    <property type="gene ID" value="Phyra95409"/>
</dbReference>
<dbReference type="InterPro" id="IPR027417">
    <property type="entry name" value="P-loop_NTPase"/>
</dbReference>
<feature type="domain" description="UBX" evidence="10">
    <location>
        <begin position="1009"/>
        <end position="1085"/>
    </location>
</feature>
<evidence type="ECO:0000256" key="8">
    <source>
        <dbReference type="ARBA" id="ARBA00034532"/>
    </source>
</evidence>
<dbReference type="GO" id="GO:0016558">
    <property type="term" value="P:protein import into peroxisome matrix"/>
    <property type="evidence" value="ECO:0000318"/>
    <property type="project" value="GO_Central"/>
</dbReference>
<accession>H3HCQ5</accession>
<feature type="compositionally biased region" description="Gly residues" evidence="9">
    <location>
        <begin position="860"/>
        <end position="874"/>
    </location>
</feature>
<dbReference type="PROSITE" id="PS51399">
    <property type="entry name" value="SEP"/>
    <property type="match status" value="1"/>
</dbReference>
<evidence type="ECO:0000256" key="1">
    <source>
        <dbReference type="ARBA" id="ARBA00004370"/>
    </source>
</evidence>
<evidence type="ECO:0000256" key="4">
    <source>
        <dbReference type="ARBA" id="ARBA00022801"/>
    </source>
</evidence>
<evidence type="ECO:0000256" key="5">
    <source>
        <dbReference type="ARBA" id="ARBA00022840"/>
    </source>
</evidence>
<dbReference type="OMA" id="VSPIWIN"/>
<evidence type="ECO:0000256" key="6">
    <source>
        <dbReference type="ARBA" id="ARBA00023136"/>
    </source>
</evidence>
<dbReference type="InterPro" id="IPR012989">
    <property type="entry name" value="SEP_domain"/>
</dbReference>
<dbReference type="InterPro" id="IPR003959">
    <property type="entry name" value="ATPase_AAA_core"/>
</dbReference>
<comment type="similarity">
    <text evidence="2">Belongs to the AAA ATPase family.</text>
</comment>
<dbReference type="eggNOG" id="KOG2086">
    <property type="taxonomic scope" value="Eukaryota"/>
</dbReference>
<protein>
    <recommendedName>
        <fullName evidence="8">Peroxisomal ATPase PEX1</fullName>
    </recommendedName>
    <alternativeName>
        <fullName evidence="7">Peroxin-1</fullName>
    </alternativeName>
</protein>
<evidence type="ECO:0000256" key="7">
    <source>
        <dbReference type="ARBA" id="ARBA00032509"/>
    </source>
</evidence>
<dbReference type="SUPFAM" id="SSF102848">
    <property type="entry name" value="NSFL1 (p97 ATPase) cofactor p47, SEP domain"/>
    <property type="match status" value="1"/>
</dbReference>
<evidence type="ECO:0000313" key="12">
    <source>
        <dbReference type="EnsemblProtists" id="Phyra95409"/>
    </source>
</evidence>
<dbReference type="HOGENOM" id="CLU_285239_0_0_1"/>
<comment type="subcellular location">
    <subcellularLocation>
        <location evidence="1">Membrane</location>
    </subcellularLocation>
</comment>
<dbReference type="PANTHER" id="PTHR23077:SF12">
    <property type="entry name" value="PEROXISOMAL ATPASE PEX1"/>
    <property type="match status" value="1"/>
</dbReference>
<dbReference type="AlphaFoldDB" id="H3HCQ5"/>
<dbReference type="PROSITE" id="PS50033">
    <property type="entry name" value="UBX"/>
    <property type="match status" value="1"/>
</dbReference>
<sequence length="1087" mass="117712">QDHLEKAPQAFIGVHVVEALPIARQVNVEPCTPDDWELIQLHAGAIETELLRQMCVVNDKQVSPIWINHNTLIRIRASLPVGMEHARLTPASEVIVAPKERKTQAVERGLSSDLYYEQSPFLIVQDDVGSLQNDTVDEVWVHPESLAMLDGAVIAGAPSDAQEAPVVALWSLESKSASGAVVEMNEQGEIPSHVVSSGSVLCLVLDTGEFIQAIADVQYDAEETFSPEQLEGVPIGALEKYTVLGGSNGGHILSLGQVSVQNAVGHQQQLLMKMRTKAASIKAATHAPALIAFDNLDALVPEEDESAGAANEQSRRIAELLLVLMNQNCQRMGKATAELNASFKRECETIMRFSDQQKQQARSKLLDTIGNAMQSKSVAIIAAARSDTSIHKTLRGCGLFDRPIQVSSPDAERRETLIHEMLQMKIDNANSTGKGAMEPRQIIIDPAIDFGLLSSLTEGYSLRDLSSATDRSLHQMFKRQALLQPSKSLDITLKVQQSDFVEGIEDFQPTALIGVDLFKSSIKWSDVGGLQHVRTVLKDTLELPTRYAKLYDNTPIKLPAGMLLYGPPGCGKTLLASAVAHECGLNFISVKGPEVLNKYIGASEQAIRDLFARAGSAAPSVLFLDEFDSIAPRRGADNTGVTDRLVNQLLTFLDGVEARKGVYVLAATSRPDMIDPALLRPGRLDKSLYCGFPNKEERLDILRAVSKDMELSDDALEYLPEIANAPKSVYFSGADLQAIMYSAQLELVHQKLNGDVSNLISKAHVQTSFENAKPSTSDAARLQFERMYAGFSKARNTDFSVAEADVSATSDSLKSHVAHQRTALAIMVNIVGLSSLSNRSDDDERQSGDQPNQYYAGGATDRGGGSGLSVIGPGGGDDHVANIIGRAQQDARAAAAAGESTQPRHIITFYREGFTVNDGPYRARSDAANRPFLEALERGHVPQELEGENRNEPVEISLVDKREEDYVAPPAPAYTAFSGEGQTMGSATYAAEAVIQGDAASAERPVIDDKKPTTTLQIRLHNGQRLRETLNLDHTIRDLHAIIQLNDAGALPYTLLAGFPPRPVSSDLAQTIEQAGLKGAAVTQKLI</sequence>
<dbReference type="Gene3D" id="3.40.50.300">
    <property type="entry name" value="P-loop containing nucleotide triphosphate hydrolases"/>
    <property type="match status" value="2"/>
</dbReference>
<evidence type="ECO:0000259" key="11">
    <source>
        <dbReference type="PROSITE" id="PS51399"/>
    </source>
</evidence>
<dbReference type="PANTHER" id="PTHR23077">
    <property type="entry name" value="AAA-FAMILY ATPASE"/>
    <property type="match status" value="1"/>
</dbReference>
<dbReference type="SMART" id="SM00382">
    <property type="entry name" value="AAA"/>
    <property type="match status" value="1"/>
</dbReference>
<evidence type="ECO:0000256" key="9">
    <source>
        <dbReference type="SAM" id="MobiDB-lite"/>
    </source>
</evidence>
<dbReference type="Gene3D" id="3.10.20.90">
    <property type="entry name" value="Phosphatidylinositol 3-kinase Catalytic Subunit, Chain A, domain 1"/>
    <property type="match status" value="1"/>
</dbReference>
<name>H3HCQ5_PHYRM</name>